<evidence type="ECO:0000313" key="2">
    <source>
        <dbReference type="EMBL" id="AKF25282.1"/>
    </source>
</evidence>
<reference evidence="3" key="2">
    <citation type="journal article" date="2017" name="Stand. Genomic Sci.">
        <title>Complete genome sequence of the sulfur-oxidizing chemolithoautotrophic Sulfurovum lithotrophicum 42BKTT.</title>
        <authorList>
            <person name="Jeon W."/>
            <person name="Priscilla L."/>
            <person name="Park G."/>
            <person name="Lee H."/>
            <person name="Lee N."/>
            <person name="Lee D."/>
            <person name="Kwon H."/>
            <person name="Ahn I."/>
            <person name="Lee C."/>
            <person name="Lee H."/>
            <person name="Ahn J."/>
        </authorList>
    </citation>
    <scope>NUCLEOTIDE SEQUENCE [LARGE SCALE GENOMIC DNA]</scope>
    <source>
        <strain evidence="3">ATCC BAA-797 / 42BKT</strain>
    </source>
</reference>
<dbReference type="AlphaFoldDB" id="A0A7U4RR07"/>
<dbReference type="Proteomes" id="UP000034444">
    <property type="component" value="Chromosome"/>
</dbReference>
<feature type="transmembrane region" description="Helical" evidence="1">
    <location>
        <begin position="12"/>
        <end position="35"/>
    </location>
</feature>
<organism evidence="2 3">
    <name type="scientific">Sulfurovum lithotrophicum</name>
    <dbReference type="NCBI Taxonomy" id="206403"/>
    <lineage>
        <taxon>Bacteria</taxon>
        <taxon>Pseudomonadati</taxon>
        <taxon>Campylobacterota</taxon>
        <taxon>Epsilonproteobacteria</taxon>
        <taxon>Campylobacterales</taxon>
        <taxon>Sulfurovaceae</taxon>
        <taxon>Sulfurovum</taxon>
    </lineage>
</organism>
<dbReference type="EMBL" id="CP011308">
    <property type="protein sequence ID" value="AKF25282.1"/>
    <property type="molecule type" value="Genomic_DNA"/>
</dbReference>
<evidence type="ECO:0000256" key="1">
    <source>
        <dbReference type="SAM" id="Phobius"/>
    </source>
</evidence>
<reference evidence="2 3" key="1">
    <citation type="submission" date="2015-04" db="EMBL/GenBank/DDBJ databases">
        <title>Complete genome sequence of Sulfurovum lithotrophicum ATCC BAA-797T.</title>
        <authorList>
            <person name="Ahn J."/>
            <person name="Park G."/>
            <person name="Jeon W."/>
            <person name="Jang Y."/>
            <person name="Jang M."/>
            <person name="Lee H."/>
            <person name="Lee H."/>
        </authorList>
    </citation>
    <scope>NUCLEOTIDE SEQUENCE [LARGE SCALE GENOMIC DNA]</scope>
    <source>
        <strain evidence="3">ATCC BAA-797 / 42BKT</strain>
    </source>
</reference>
<keyword evidence="1" id="KW-0812">Transmembrane</keyword>
<dbReference type="KEGG" id="slh:YH65_07680"/>
<protein>
    <submittedName>
        <fullName evidence="2">Uncharacterized protein</fullName>
    </submittedName>
</protein>
<keyword evidence="3" id="KW-1185">Reference proteome</keyword>
<keyword evidence="1" id="KW-1133">Transmembrane helix</keyword>
<proteinExistence type="predicted"/>
<gene>
    <name evidence="2" type="ORF">YH65_07680</name>
</gene>
<accession>A0A7U4RR07</accession>
<sequence length="115" mass="13573">MKLNNLSLQTRLSFFILSTLLLAMGIMLYISLFFYKNHFKEEIYEDFDSISKTIIVNKLYTFNSQDQIKEKLLENAKWCLPSYKHVLENTNIQIGKQSKDFPDDIISYSSIYIIV</sequence>
<evidence type="ECO:0000313" key="3">
    <source>
        <dbReference type="Proteomes" id="UP000034444"/>
    </source>
</evidence>
<keyword evidence="1" id="KW-0472">Membrane</keyword>
<name>A0A7U4RR07_9BACT</name>